<dbReference type="InterPro" id="IPR013738">
    <property type="entry name" value="Beta_galactosidase_Trimer"/>
</dbReference>
<feature type="domain" description="Beta-galactosidase trimerisation" evidence="1">
    <location>
        <begin position="377"/>
        <end position="431"/>
    </location>
</feature>
<keyword evidence="3" id="KW-1185">Reference proteome</keyword>
<dbReference type="Gene3D" id="3.20.20.80">
    <property type="entry name" value="Glycosidases"/>
    <property type="match status" value="1"/>
</dbReference>
<dbReference type="InterPro" id="IPR028212">
    <property type="entry name" value="GHL6"/>
</dbReference>
<dbReference type="Pfam" id="PF08532">
    <property type="entry name" value="Glyco_hydro_42M"/>
    <property type="match status" value="1"/>
</dbReference>
<proteinExistence type="predicted"/>
<evidence type="ECO:0000313" key="2">
    <source>
        <dbReference type="EMBL" id="MBP1993527.1"/>
    </source>
</evidence>
<organism evidence="2 3">
    <name type="scientific">Paenibacillus eucommiae</name>
    <dbReference type="NCBI Taxonomy" id="1355755"/>
    <lineage>
        <taxon>Bacteria</taxon>
        <taxon>Bacillati</taxon>
        <taxon>Bacillota</taxon>
        <taxon>Bacilli</taxon>
        <taxon>Bacillales</taxon>
        <taxon>Paenibacillaceae</taxon>
        <taxon>Paenibacillus</taxon>
    </lineage>
</organism>
<dbReference type="Proteomes" id="UP001519287">
    <property type="component" value="Unassembled WGS sequence"/>
</dbReference>
<dbReference type="CDD" id="cd03143">
    <property type="entry name" value="A4_beta-galactosidase_middle_domain"/>
    <property type="match status" value="1"/>
</dbReference>
<dbReference type="InterPro" id="IPR017853">
    <property type="entry name" value="GH"/>
</dbReference>
<reference evidence="2 3" key="1">
    <citation type="submission" date="2021-03" db="EMBL/GenBank/DDBJ databases">
        <title>Genomic Encyclopedia of Type Strains, Phase IV (KMG-IV): sequencing the most valuable type-strain genomes for metagenomic binning, comparative biology and taxonomic classification.</title>
        <authorList>
            <person name="Goeker M."/>
        </authorList>
    </citation>
    <scope>NUCLEOTIDE SEQUENCE [LARGE SCALE GENOMIC DNA]</scope>
    <source>
        <strain evidence="2 3">DSM 26048</strain>
    </source>
</reference>
<name>A0ABS4J109_9BACL</name>
<evidence type="ECO:0000313" key="3">
    <source>
        <dbReference type="Proteomes" id="UP001519287"/>
    </source>
</evidence>
<dbReference type="RefSeq" id="WP_209975415.1">
    <property type="nucleotide sequence ID" value="NZ_JAGGLB010000019.1"/>
</dbReference>
<dbReference type="Pfam" id="PF14871">
    <property type="entry name" value="GHL6"/>
    <property type="match status" value="1"/>
</dbReference>
<accession>A0ABS4J109</accession>
<protein>
    <recommendedName>
        <fullName evidence="1">Beta-galactosidase trimerisation domain-containing protein</fullName>
    </recommendedName>
</protein>
<comment type="caution">
    <text evidence="2">The sequence shown here is derived from an EMBL/GenBank/DDBJ whole genome shotgun (WGS) entry which is preliminary data.</text>
</comment>
<sequence>MGFRQVHLDFHTSEAIAEIGRRFSKKQFQNMLELGHIDSITVFAKCHHGWSYHPTKVNEMHPNLDFDLLGAMIEAAAEVGVQTPIYISAGLDERLARQHPEWLIRDMDDRTNWVAGFMEPGFHQFCMNSPYLPVLLEQIAEIVSNYETNYIFFDIVGVRQCYCHSCVKALREVGKDPQDAEAIRELGERTYAHYTEQVRQTIHSIKPNMGIVHNSGLLKGRRDLIDMSSHLELESLPTGGWGYDHFPLSARYVQQLGIEFVGMTGKFHTTWGEFGGYKHPNALKYETALNLANGARCSIGDQLHPDGLMDQVTYQLIGQAYGEVKEKEVWCSQAKNVADVGLLSVEAFTASGSHPQQVMDKSDIGAVRLLLEGKFLFDVIDLESDFNSYKVIILPDQIYVDAFLKHKLEVFFEKGGKVLATGSSGLNKEKSAFAIDLGVRYVGLNQYQPDYLKPAFEMPNFSHASLVCYSQGIEIDVVKGSVLGKRENPYFNRELFRYCSHQHTPSSKENGGPGVVESTNGIYIAWHVFDDYAKKGSLPLKEIIIYALNLLLPDKTLETNLPAQGVVTLQKQDQESRYVQHLLYAAPVLRGENIEVIEDIVPVHDIEVSLILESEIKRVYLAPQMQELVFEKKEDRIRYMLPVLECHQMVVLDWDADS</sequence>
<dbReference type="SUPFAM" id="SSF51445">
    <property type="entry name" value="(Trans)glycosidases"/>
    <property type="match status" value="1"/>
</dbReference>
<dbReference type="EMBL" id="JAGGLB010000019">
    <property type="protein sequence ID" value="MBP1993527.1"/>
    <property type="molecule type" value="Genomic_DNA"/>
</dbReference>
<gene>
    <name evidence="2" type="ORF">J2Z66_005149</name>
</gene>
<dbReference type="Gene3D" id="3.40.50.880">
    <property type="match status" value="1"/>
</dbReference>
<dbReference type="InterPro" id="IPR029062">
    <property type="entry name" value="Class_I_gatase-like"/>
</dbReference>
<evidence type="ECO:0000259" key="1">
    <source>
        <dbReference type="Pfam" id="PF08532"/>
    </source>
</evidence>
<dbReference type="SUPFAM" id="SSF52317">
    <property type="entry name" value="Class I glutamine amidotransferase-like"/>
    <property type="match status" value="1"/>
</dbReference>